<accession>A0A3S9MVM1</accession>
<keyword evidence="3 6" id="KW-0255">Endonuclease</keyword>
<dbReference type="SUPFAM" id="SSF54211">
    <property type="entry name" value="Ribosomal protein S5 domain 2-like"/>
    <property type="match status" value="1"/>
</dbReference>
<dbReference type="AlphaFoldDB" id="A0A3S9MVM1"/>
<dbReference type="EMBL" id="CP034549">
    <property type="protein sequence ID" value="AZQ43163.1"/>
    <property type="molecule type" value="Genomic_DNA"/>
</dbReference>
<dbReference type="InterPro" id="IPR014721">
    <property type="entry name" value="Ribsml_uS5_D2-typ_fold_subgr"/>
</dbReference>
<dbReference type="RefSeq" id="WP_126445302.1">
    <property type="nucleotide sequence ID" value="NZ_CP034549.1"/>
</dbReference>
<dbReference type="Proteomes" id="UP000279600">
    <property type="component" value="Chromosome"/>
</dbReference>
<sequence>MKFTLGREKKLKRKKDIDRLFIEGLSVRKGALRLKYVQDQGADENKVTFTVPKRFHKLAVDRNRIKRLMRESYRLQQHDLPLLVTQHFKFMWIYQSHKMPDQEQINKLVHNVIKELHRLTDAKS</sequence>
<keyword evidence="1 6" id="KW-0819">tRNA processing</keyword>
<dbReference type="InterPro" id="IPR000100">
    <property type="entry name" value="RNase_P"/>
</dbReference>
<dbReference type="GO" id="GO:0004526">
    <property type="term" value="F:ribonuclease P activity"/>
    <property type="evidence" value="ECO:0007669"/>
    <property type="project" value="UniProtKB-UniRule"/>
</dbReference>
<gene>
    <name evidence="6 8" type="primary">rnpA</name>
    <name evidence="8" type="ORF">EJ995_02535</name>
</gene>
<evidence type="ECO:0000256" key="6">
    <source>
        <dbReference type="HAMAP-Rule" id="MF_00227"/>
    </source>
</evidence>
<name>A0A3S9MVM1_9FLAO</name>
<comment type="subunit">
    <text evidence="6">Consists of a catalytic RNA component (M1 or rnpB) and a protein subunit.</text>
</comment>
<comment type="function">
    <text evidence="6">RNaseP catalyzes the removal of the 5'-leader sequence from pre-tRNA to produce the mature 5'-terminus. It can also cleave other RNA substrates such as 4.5S RNA. The protein component plays an auxiliary but essential role in vivo by binding to the 5'-leader sequence and broadening the substrate specificity of the ribozyme.</text>
</comment>
<evidence type="ECO:0000256" key="1">
    <source>
        <dbReference type="ARBA" id="ARBA00022694"/>
    </source>
</evidence>
<keyword evidence="2 6" id="KW-0540">Nuclease</keyword>
<evidence type="ECO:0000313" key="9">
    <source>
        <dbReference type="Proteomes" id="UP000279600"/>
    </source>
</evidence>
<dbReference type="GO" id="GO:0042781">
    <property type="term" value="F:3'-tRNA processing endoribonuclease activity"/>
    <property type="evidence" value="ECO:0007669"/>
    <property type="project" value="TreeGrafter"/>
</dbReference>
<reference evidence="8 9" key="1">
    <citation type="submission" date="2018-12" db="EMBL/GenBank/DDBJ databases">
        <title>Complete genome of Nonlabens sp. MJ115.</title>
        <authorList>
            <person name="Choi H.S."/>
            <person name="Jung J."/>
        </authorList>
    </citation>
    <scope>NUCLEOTIDE SEQUENCE [LARGE SCALE GENOMIC DNA]</scope>
    <source>
        <strain evidence="8 9">MJ115</strain>
    </source>
</reference>
<comment type="similarity">
    <text evidence="6">Belongs to the RnpA family.</text>
</comment>
<dbReference type="GO" id="GO:0001682">
    <property type="term" value="P:tRNA 5'-leader removal"/>
    <property type="evidence" value="ECO:0007669"/>
    <property type="project" value="UniProtKB-UniRule"/>
</dbReference>
<organism evidence="8 9">
    <name type="scientific">Nonlabens ponticola</name>
    <dbReference type="NCBI Taxonomy" id="2496866"/>
    <lineage>
        <taxon>Bacteria</taxon>
        <taxon>Pseudomonadati</taxon>
        <taxon>Bacteroidota</taxon>
        <taxon>Flavobacteriia</taxon>
        <taxon>Flavobacteriales</taxon>
        <taxon>Flavobacteriaceae</taxon>
        <taxon>Nonlabens</taxon>
    </lineage>
</organism>
<evidence type="ECO:0000313" key="8">
    <source>
        <dbReference type="EMBL" id="AZQ43163.1"/>
    </source>
</evidence>
<comment type="catalytic activity">
    <reaction evidence="6">
        <text>Endonucleolytic cleavage of RNA, removing 5'-extranucleotides from tRNA precursor.</text>
        <dbReference type="EC" id="3.1.26.5"/>
    </reaction>
</comment>
<evidence type="ECO:0000256" key="7">
    <source>
        <dbReference type="NCBIfam" id="TIGR00188"/>
    </source>
</evidence>
<dbReference type="PANTHER" id="PTHR33992">
    <property type="entry name" value="RIBONUCLEASE P PROTEIN COMPONENT"/>
    <property type="match status" value="1"/>
</dbReference>
<dbReference type="GO" id="GO:0030677">
    <property type="term" value="C:ribonuclease P complex"/>
    <property type="evidence" value="ECO:0007669"/>
    <property type="project" value="TreeGrafter"/>
</dbReference>
<dbReference type="PANTHER" id="PTHR33992:SF1">
    <property type="entry name" value="RIBONUCLEASE P PROTEIN COMPONENT"/>
    <property type="match status" value="1"/>
</dbReference>
<evidence type="ECO:0000256" key="5">
    <source>
        <dbReference type="ARBA" id="ARBA00022884"/>
    </source>
</evidence>
<dbReference type="Gene3D" id="3.30.230.10">
    <property type="match status" value="1"/>
</dbReference>
<dbReference type="GO" id="GO:0000049">
    <property type="term" value="F:tRNA binding"/>
    <property type="evidence" value="ECO:0007669"/>
    <property type="project" value="UniProtKB-UniRule"/>
</dbReference>
<proteinExistence type="inferred from homology"/>
<dbReference type="EC" id="3.1.26.5" evidence="6 7"/>
<dbReference type="HAMAP" id="MF_00227">
    <property type="entry name" value="RNase_P"/>
    <property type="match status" value="1"/>
</dbReference>
<keyword evidence="9" id="KW-1185">Reference proteome</keyword>
<dbReference type="NCBIfam" id="TIGR00188">
    <property type="entry name" value="rnpA"/>
    <property type="match status" value="1"/>
</dbReference>
<keyword evidence="5 6" id="KW-0694">RNA-binding</keyword>
<keyword evidence="4 6" id="KW-0378">Hydrolase</keyword>
<evidence type="ECO:0000256" key="2">
    <source>
        <dbReference type="ARBA" id="ARBA00022722"/>
    </source>
</evidence>
<dbReference type="InterPro" id="IPR020568">
    <property type="entry name" value="Ribosomal_Su5_D2-typ_SF"/>
</dbReference>
<evidence type="ECO:0000256" key="3">
    <source>
        <dbReference type="ARBA" id="ARBA00022759"/>
    </source>
</evidence>
<evidence type="ECO:0000256" key="4">
    <source>
        <dbReference type="ARBA" id="ARBA00022801"/>
    </source>
</evidence>
<dbReference type="OrthoDB" id="1524972at2"/>
<protein>
    <recommendedName>
        <fullName evidence="6 7">Ribonuclease P protein component</fullName>
        <shortName evidence="6">RNase P protein</shortName>
        <shortName evidence="6">RNaseP protein</shortName>
        <ecNumber evidence="6 7">3.1.26.5</ecNumber>
    </recommendedName>
    <alternativeName>
        <fullName evidence="6">Protein C5</fullName>
    </alternativeName>
</protein>
<dbReference type="Pfam" id="PF00825">
    <property type="entry name" value="Ribonuclease_P"/>
    <property type="match status" value="1"/>
</dbReference>
<dbReference type="KEGG" id="noj:EJ995_02535"/>